<keyword evidence="3 6" id="KW-0808">Transferase</keyword>
<feature type="binding site" evidence="6">
    <location>
        <position position="154"/>
    </location>
    <ligand>
        <name>S-adenosyl-L-methionine</name>
        <dbReference type="ChEBI" id="CHEBI:59789"/>
    </ligand>
</feature>
<dbReference type="Proteomes" id="UP000287651">
    <property type="component" value="Unassembled WGS sequence"/>
</dbReference>
<dbReference type="PANTHER" id="PTHR11727:SF27">
    <property type="entry name" value="RIBOSOMAL RNA SMALL SUBUNIT METHYLTRANSFERASE, CHLOROPLASTIC"/>
    <property type="match status" value="1"/>
</dbReference>
<feature type="domain" description="Ribosomal RNA adenine methylase transferase N-terminal" evidence="9">
    <location>
        <begin position="113"/>
        <end position="307"/>
    </location>
</feature>
<feature type="binding site" evidence="6">
    <location>
        <position position="133"/>
    </location>
    <ligand>
        <name>S-adenosyl-L-methionine</name>
        <dbReference type="ChEBI" id="CHEBI:59789"/>
    </ligand>
</feature>
<evidence type="ECO:0000256" key="3">
    <source>
        <dbReference type="ARBA" id="ARBA00022679"/>
    </source>
</evidence>
<dbReference type="FunFam" id="1.10.8.100:FF:000001">
    <property type="entry name" value="Ribosomal RNA small subunit methyltransferase A"/>
    <property type="match status" value="1"/>
</dbReference>
<protein>
    <recommendedName>
        <fullName evidence="7">rRNA adenine N(6)-methyltransferase</fullName>
        <ecNumber evidence="7">2.1.1.-</ecNumber>
    </recommendedName>
</protein>
<evidence type="ECO:0000256" key="6">
    <source>
        <dbReference type="PROSITE-ProRule" id="PRU01026"/>
    </source>
</evidence>
<proteinExistence type="inferred from homology"/>
<evidence type="ECO:0000259" key="9">
    <source>
        <dbReference type="SMART" id="SM00650"/>
    </source>
</evidence>
<evidence type="ECO:0000256" key="1">
    <source>
        <dbReference type="ARBA" id="ARBA00022552"/>
    </source>
</evidence>
<dbReference type="Gene3D" id="1.10.8.100">
    <property type="entry name" value="Ribosomal RNA adenine dimethylase-like, domain 2"/>
    <property type="match status" value="1"/>
</dbReference>
<dbReference type="Gene3D" id="3.40.50.150">
    <property type="entry name" value="Vaccinia Virus protein VP39"/>
    <property type="match status" value="1"/>
</dbReference>
<evidence type="ECO:0000313" key="10">
    <source>
        <dbReference type="EMBL" id="RRT54418.1"/>
    </source>
</evidence>
<dbReference type="Pfam" id="PF00398">
    <property type="entry name" value="RrnaAD"/>
    <property type="match status" value="2"/>
</dbReference>
<dbReference type="GO" id="GO:0003723">
    <property type="term" value="F:RNA binding"/>
    <property type="evidence" value="ECO:0007669"/>
    <property type="project" value="UniProtKB-UniRule"/>
</dbReference>
<evidence type="ECO:0000256" key="8">
    <source>
        <dbReference type="SAM" id="MobiDB-lite"/>
    </source>
</evidence>
<feature type="region of interest" description="Disordered" evidence="8">
    <location>
        <begin position="58"/>
        <end position="82"/>
    </location>
</feature>
<reference evidence="10 11" key="1">
    <citation type="journal article" date="2014" name="Agronomy (Basel)">
        <title>A Draft Genome Sequence for Ensete ventricosum, the Drought-Tolerant Tree Against Hunger.</title>
        <authorList>
            <person name="Harrison J."/>
            <person name="Moore K.A."/>
            <person name="Paszkiewicz K."/>
            <person name="Jones T."/>
            <person name="Grant M."/>
            <person name="Ambacheew D."/>
            <person name="Muzemil S."/>
            <person name="Studholme D.J."/>
        </authorList>
    </citation>
    <scope>NUCLEOTIDE SEQUENCE [LARGE SCALE GENOMIC DNA]</scope>
</reference>
<dbReference type="SMART" id="SM00650">
    <property type="entry name" value="rADc"/>
    <property type="match status" value="1"/>
</dbReference>
<keyword evidence="2 6" id="KW-0489">Methyltransferase</keyword>
<dbReference type="PANTHER" id="PTHR11727">
    <property type="entry name" value="DIMETHYLADENOSINE TRANSFERASE"/>
    <property type="match status" value="1"/>
</dbReference>
<keyword evidence="4 6" id="KW-0949">S-adenosyl-L-methionine</keyword>
<dbReference type="AlphaFoldDB" id="A0A426YRR3"/>
<dbReference type="InterPro" id="IPR020598">
    <property type="entry name" value="rRNA_Ade_methylase_Trfase_N"/>
</dbReference>
<dbReference type="EC" id="2.1.1.-" evidence="7"/>
<dbReference type="GO" id="GO:0000179">
    <property type="term" value="F:rRNA (adenine-N6,N6-)-dimethyltransferase activity"/>
    <property type="evidence" value="ECO:0007669"/>
    <property type="project" value="UniProtKB-UniRule"/>
</dbReference>
<dbReference type="InterPro" id="IPR029063">
    <property type="entry name" value="SAM-dependent_MTases_sf"/>
</dbReference>
<dbReference type="InterPro" id="IPR023165">
    <property type="entry name" value="rRNA_Ade_diMease-like_C"/>
</dbReference>
<keyword evidence="5 6" id="KW-0694">RNA-binding</keyword>
<evidence type="ECO:0000313" key="11">
    <source>
        <dbReference type="Proteomes" id="UP000287651"/>
    </source>
</evidence>
<dbReference type="InterPro" id="IPR001737">
    <property type="entry name" value="KsgA/Erm"/>
</dbReference>
<evidence type="ECO:0000256" key="7">
    <source>
        <dbReference type="RuleBase" id="RU362106"/>
    </source>
</evidence>
<dbReference type="EMBL" id="AMZH03010616">
    <property type="protein sequence ID" value="RRT54418.1"/>
    <property type="molecule type" value="Genomic_DNA"/>
</dbReference>
<comment type="similarity">
    <text evidence="6 7">Belongs to the class I-like SAM-binding methyltransferase superfamily. rRNA adenine N(6)-methyltransferase family.</text>
</comment>
<comment type="caution">
    <text evidence="6">Lacks conserved residue(s) required for the propagation of feature annotation.</text>
</comment>
<feature type="binding site" evidence="6">
    <location>
        <position position="106"/>
    </location>
    <ligand>
        <name>S-adenosyl-L-methionine</name>
        <dbReference type="ChEBI" id="CHEBI:59789"/>
    </ligand>
</feature>
<keyword evidence="1 7" id="KW-0698">rRNA processing</keyword>
<sequence>MLSIRPSSPPPCLAAPLPPFPRPCPARRLPPCVAVAAATGQRGRRRGDDDYHATIRSLNSRGRHTPRKSLGQVRTRSATRKDKDHPVLGSFEVLIRLVSSPLFSQHYMLNSSVNDELVRVAGVGEGDVVLEIGPGTGSLTNALIDAGGTVVAIEKVNNSSLSQPLRISPSTDRYANSLLSGGTIDWGCFRPDPQMATLVQERFHSTDQLMVLQEDFTKCHIDSHLSSLLEKNHKESSPTYAKVRTSHYFDEAASRLADCSLRTSEYRPINIFVKFYSDPAYIMKVERTNFFPQPNVDAAIIRFRLKRSAEYPSVASPKSFFSMVSLQSSTSQLSIDCNSWNLCSIISELLLVQIGKTKQVNSAFNGKRKMLRKSLQHMCPSAEIESALMTIGQTVTARPEELTLNDFVSLHNLIAKV</sequence>
<accession>A0A426YRR3</accession>
<comment type="caution">
    <text evidence="10">The sequence shown here is derived from an EMBL/GenBank/DDBJ whole genome shotgun (WGS) entry which is preliminary data.</text>
</comment>
<dbReference type="PROSITE" id="PS51689">
    <property type="entry name" value="SAM_RNA_A_N6_MT"/>
    <property type="match status" value="1"/>
</dbReference>
<organism evidence="10 11">
    <name type="scientific">Ensete ventricosum</name>
    <name type="common">Abyssinian banana</name>
    <name type="synonym">Musa ensete</name>
    <dbReference type="NCBI Taxonomy" id="4639"/>
    <lineage>
        <taxon>Eukaryota</taxon>
        <taxon>Viridiplantae</taxon>
        <taxon>Streptophyta</taxon>
        <taxon>Embryophyta</taxon>
        <taxon>Tracheophyta</taxon>
        <taxon>Spermatophyta</taxon>
        <taxon>Magnoliopsida</taxon>
        <taxon>Liliopsida</taxon>
        <taxon>Zingiberales</taxon>
        <taxon>Musaceae</taxon>
        <taxon>Ensete</taxon>
    </lineage>
</organism>
<name>A0A426YRR3_ENSVE</name>
<evidence type="ECO:0000256" key="2">
    <source>
        <dbReference type="ARBA" id="ARBA00022603"/>
    </source>
</evidence>
<feature type="binding site" evidence="6">
    <location>
        <position position="108"/>
    </location>
    <ligand>
        <name>S-adenosyl-L-methionine</name>
        <dbReference type="ChEBI" id="CHEBI:59789"/>
    </ligand>
</feature>
<evidence type="ECO:0000256" key="4">
    <source>
        <dbReference type="ARBA" id="ARBA00022691"/>
    </source>
</evidence>
<dbReference type="SUPFAM" id="SSF53335">
    <property type="entry name" value="S-adenosyl-L-methionine-dependent methyltransferases"/>
    <property type="match status" value="3"/>
</dbReference>
<gene>
    <name evidence="10" type="ORF">B296_00007647</name>
</gene>
<evidence type="ECO:0000256" key="5">
    <source>
        <dbReference type="ARBA" id="ARBA00022884"/>
    </source>
</evidence>